<evidence type="ECO:0000256" key="5">
    <source>
        <dbReference type="RuleBase" id="RU362066"/>
    </source>
</evidence>
<keyword evidence="8" id="KW-0282">Flagellum</keyword>
<dbReference type="EMBL" id="JAJBNC010000030">
    <property type="protein sequence ID" value="MCB5495063.1"/>
    <property type="molecule type" value="Genomic_DNA"/>
</dbReference>
<dbReference type="GO" id="GO:0005576">
    <property type="term" value="C:extracellular region"/>
    <property type="evidence" value="ECO:0007669"/>
    <property type="project" value="UniProtKB-SubCell"/>
</dbReference>
<dbReference type="InterPro" id="IPR003481">
    <property type="entry name" value="FliD_N"/>
</dbReference>
<dbReference type="InterPro" id="IPR010810">
    <property type="entry name" value="Flagellin_hook_IN_motif"/>
</dbReference>
<evidence type="ECO:0000256" key="3">
    <source>
        <dbReference type="ARBA" id="ARBA00023054"/>
    </source>
</evidence>
<feature type="domain" description="Flagellar hook-associated protein 2 C-terminal" evidence="7">
    <location>
        <begin position="486"/>
        <end position="774"/>
    </location>
</feature>
<reference evidence="8" key="1">
    <citation type="submission" date="2021-10" db="EMBL/GenBank/DDBJ databases">
        <title>Collection of gut derived symbiotic bacterial strains cultured from healthy donors.</title>
        <authorList>
            <person name="Lin H."/>
            <person name="Littmann E."/>
            <person name="Claire K."/>
            <person name="Pamer E."/>
        </authorList>
    </citation>
    <scope>NUCLEOTIDE SEQUENCE</scope>
    <source>
        <strain evidence="8">MSK.23.4</strain>
    </source>
</reference>
<evidence type="ECO:0000259" key="7">
    <source>
        <dbReference type="Pfam" id="PF07195"/>
    </source>
</evidence>
<comment type="function">
    <text evidence="5">Required for morphogenesis and for the elongation of the flagellar filament by facilitating polymerization of the flagellin monomers at the tip of growing filament. Forms a capping structure, which prevents flagellin subunits (transported through the central channel of the flagellum) from leaking out without polymerization at the distal end.</text>
</comment>
<comment type="subcellular location">
    <subcellularLocation>
        <location evidence="5">Secreted</location>
    </subcellularLocation>
    <subcellularLocation>
        <location evidence="5">Bacterial flagellum</location>
    </subcellularLocation>
</comment>
<comment type="similarity">
    <text evidence="1 5">Belongs to the FliD family.</text>
</comment>
<evidence type="ECO:0000256" key="2">
    <source>
        <dbReference type="ARBA" id="ARBA00011255"/>
    </source>
</evidence>
<dbReference type="GO" id="GO:0009421">
    <property type="term" value="C:bacterial-type flagellum filament cap"/>
    <property type="evidence" value="ECO:0007669"/>
    <property type="project" value="InterPro"/>
</dbReference>
<evidence type="ECO:0000256" key="1">
    <source>
        <dbReference type="ARBA" id="ARBA00009764"/>
    </source>
</evidence>
<accession>A0AAJ1ESL4</accession>
<keyword evidence="8" id="KW-0969">Cilium</keyword>
<dbReference type="GO" id="GO:0007155">
    <property type="term" value="P:cell adhesion"/>
    <property type="evidence" value="ECO:0007669"/>
    <property type="project" value="InterPro"/>
</dbReference>
<dbReference type="GO" id="GO:0009424">
    <property type="term" value="C:bacterial-type flagellum hook"/>
    <property type="evidence" value="ECO:0007669"/>
    <property type="project" value="UniProtKB-UniRule"/>
</dbReference>
<feature type="domain" description="Flagellar hook-associated protein 2 N-terminal" evidence="6">
    <location>
        <begin position="26"/>
        <end position="130"/>
    </location>
</feature>
<comment type="subunit">
    <text evidence="2 5">Homopentamer.</text>
</comment>
<evidence type="ECO:0000313" key="9">
    <source>
        <dbReference type="Proteomes" id="UP001297422"/>
    </source>
</evidence>
<evidence type="ECO:0000313" key="8">
    <source>
        <dbReference type="EMBL" id="MCB5495063.1"/>
    </source>
</evidence>
<dbReference type="Pfam" id="PF07195">
    <property type="entry name" value="FliD_C"/>
    <property type="match status" value="1"/>
</dbReference>
<keyword evidence="8" id="KW-0966">Cell projection</keyword>
<keyword evidence="5" id="KW-0964">Secreted</keyword>
<proteinExistence type="inferred from homology"/>
<evidence type="ECO:0000259" key="6">
    <source>
        <dbReference type="Pfam" id="PF02465"/>
    </source>
</evidence>
<protein>
    <recommendedName>
        <fullName evidence="5">Flagellar hook-associated protein 2</fullName>
        <shortName evidence="5">HAP2</shortName>
    </recommendedName>
    <alternativeName>
        <fullName evidence="5">Flagellar cap protein</fullName>
    </alternativeName>
</protein>
<keyword evidence="4 5" id="KW-0975">Bacterial flagellum</keyword>
<dbReference type="GO" id="GO:0071973">
    <property type="term" value="P:bacterial-type flagellum-dependent cell motility"/>
    <property type="evidence" value="ECO:0007669"/>
    <property type="project" value="TreeGrafter"/>
</dbReference>
<keyword evidence="3" id="KW-0175">Coiled coil</keyword>
<dbReference type="InterPro" id="IPR010809">
    <property type="entry name" value="FliD_C"/>
</dbReference>
<dbReference type="Pfam" id="PF02465">
    <property type="entry name" value="FliD_N"/>
    <property type="match status" value="1"/>
</dbReference>
<dbReference type="Proteomes" id="UP001297422">
    <property type="component" value="Unassembled WGS sequence"/>
</dbReference>
<dbReference type="Pfam" id="PF07196">
    <property type="entry name" value="Flagellin_IN"/>
    <property type="match status" value="1"/>
</dbReference>
<gene>
    <name evidence="8" type="primary">fliD</name>
    <name evidence="8" type="ORF">LIQ10_15195</name>
</gene>
<dbReference type="RefSeq" id="WP_173879732.1">
    <property type="nucleotide sequence ID" value="NZ_JAAIMT010000032.1"/>
</dbReference>
<name>A0AAJ1ESL4_MEDGN</name>
<dbReference type="PANTHER" id="PTHR30288:SF0">
    <property type="entry name" value="FLAGELLAR HOOK-ASSOCIATED PROTEIN 2"/>
    <property type="match status" value="1"/>
</dbReference>
<sequence length="786" mass="84926">MASIGGLSGSTSNSLSGLKGYGGLASGLDRDSLIESMTQGTTSKIYKQQQKKTSLQWEQTAIRNITDKMIAFSDKYLSTYSSSTNLFSSTFWGRNNISVLGSNSKYVSVSGSSSTADTLSILGVKQLAKKAQMTSGSAASDGILKTGKIDLSDQKAENLEGKTIEINYGDKNYTVTLPSGSDYKYDSVDNIVKSLNKAFENVELDGGKKLNDVLAVETKGDRIVFKDKVNNGNIFKLTGGTALSHLGFKDKPDSEFKEMDITSAGLESVRDITEDDIFTKTPFIDRIAGKELTFTYNGVSKSIKLPEKDALNNGNILDTLRTSMQKQLDDAFGDGRIKVSANSGGLQFKTTVPGGGNDTSSVLSVSSGSAGLLGENGALNMNYGESNRVNMEAKISESGLRTFKEGTTFPATITINGVDIKVEESDTVRTLMDKINNSDAGVEVNYQNSSDKFVFTSKKDGASGKISVGGDFKNIFGTSFNKTDGQDAIVAVKYAGSDEVVEIVRDSNSFKIDGMTISVNGEFGYKAGAGGKLELDKTSDPVTFDAKVDEDKIVETIKKMVEEYNEIIELVGKETGIKPNRDYEPLTSAQKAEMSESEIEAWEEKAKEGLLFNDNDLKGLSNSLRFVVSTADQAALKKLGITTSSTASDKGKLSFDESAFRAALKTDPEGIREMFTKERTVDENGVATGVNGIAVNMKSAFDKYAKTLGEPKGILIERAGSIKSPASITQNSLYKQMEQIDKRISDLQDVLKMEQDRYIRQFTALESVIAQMNSQSGWLSQFGSGY</sequence>
<comment type="caution">
    <text evidence="8">The sequence shown here is derived from an EMBL/GenBank/DDBJ whole genome shotgun (WGS) entry which is preliminary data.</text>
</comment>
<dbReference type="PANTHER" id="PTHR30288">
    <property type="entry name" value="FLAGELLAR CAP/ASSEMBLY PROTEIN FLID"/>
    <property type="match status" value="1"/>
</dbReference>
<organism evidence="8 9">
    <name type="scientific">Mediterraneibacter gnavus</name>
    <name type="common">Ruminococcus gnavus</name>
    <dbReference type="NCBI Taxonomy" id="33038"/>
    <lineage>
        <taxon>Bacteria</taxon>
        <taxon>Bacillati</taxon>
        <taxon>Bacillota</taxon>
        <taxon>Clostridia</taxon>
        <taxon>Lachnospirales</taxon>
        <taxon>Lachnospiraceae</taxon>
        <taxon>Mediterraneibacter</taxon>
    </lineage>
</organism>
<dbReference type="InterPro" id="IPR040026">
    <property type="entry name" value="FliD"/>
</dbReference>
<evidence type="ECO:0000256" key="4">
    <source>
        <dbReference type="ARBA" id="ARBA00023143"/>
    </source>
</evidence>
<dbReference type="AlphaFoldDB" id="A0AAJ1ESL4"/>